<sequence length="170" mass="19971">MMMEETQLTLPQLARFMGKKVQYEAFAYDEVLVSCGWVQRIGILTLEILLRYNKYQIEATRNIRPYLRPMESLTEEEMAVMMQKTFGWRKPVPVKYHYDVGNTDHSFEANGYVLHLSTYRQDCKVWDEGDGIGQYFNPFTLHDYLDELGIDYRNWIPQGLALATNNTPQP</sequence>
<evidence type="ECO:0000313" key="2">
    <source>
        <dbReference type="Proteomes" id="UP000598820"/>
    </source>
</evidence>
<comment type="caution">
    <text evidence="1">The sequence shown here is derived from an EMBL/GenBank/DDBJ whole genome shotgun (WGS) entry which is preliminary data.</text>
</comment>
<keyword evidence="2" id="KW-1185">Reference proteome</keyword>
<name>A0A927AWC5_9BACT</name>
<organism evidence="1 2">
    <name type="scientific">Spirosoma profusum</name>
    <dbReference type="NCBI Taxonomy" id="2771354"/>
    <lineage>
        <taxon>Bacteria</taxon>
        <taxon>Pseudomonadati</taxon>
        <taxon>Bacteroidota</taxon>
        <taxon>Cytophagia</taxon>
        <taxon>Cytophagales</taxon>
        <taxon>Cytophagaceae</taxon>
        <taxon>Spirosoma</taxon>
    </lineage>
</organism>
<dbReference type="EMBL" id="JACWZY010000062">
    <property type="protein sequence ID" value="MBD2705586.1"/>
    <property type="molecule type" value="Genomic_DNA"/>
</dbReference>
<accession>A0A927AWC5</accession>
<dbReference type="Proteomes" id="UP000598820">
    <property type="component" value="Unassembled WGS sequence"/>
</dbReference>
<gene>
    <name evidence="1" type="ORF">IC229_33570</name>
</gene>
<reference evidence="1" key="1">
    <citation type="submission" date="2020-09" db="EMBL/GenBank/DDBJ databases">
        <authorList>
            <person name="Kim M.K."/>
        </authorList>
    </citation>
    <scope>NUCLEOTIDE SEQUENCE</scope>
    <source>
        <strain evidence="1">BT702</strain>
    </source>
</reference>
<evidence type="ECO:0000313" key="1">
    <source>
        <dbReference type="EMBL" id="MBD2705586.1"/>
    </source>
</evidence>
<protein>
    <submittedName>
        <fullName evidence="1">Uncharacterized protein</fullName>
    </submittedName>
</protein>
<dbReference type="AlphaFoldDB" id="A0A927AWC5"/>
<proteinExistence type="predicted"/>
<dbReference type="RefSeq" id="WP_190893163.1">
    <property type="nucleotide sequence ID" value="NZ_JACWZY010000062.1"/>
</dbReference>